<feature type="region of interest" description="Disordered" evidence="1">
    <location>
        <begin position="1"/>
        <end position="34"/>
    </location>
</feature>
<keyword evidence="2" id="KW-0812">Transmembrane</keyword>
<organism evidence="3 4">
    <name type="scientific">Dreissena polymorpha</name>
    <name type="common">Zebra mussel</name>
    <name type="synonym">Mytilus polymorpha</name>
    <dbReference type="NCBI Taxonomy" id="45954"/>
    <lineage>
        <taxon>Eukaryota</taxon>
        <taxon>Metazoa</taxon>
        <taxon>Spiralia</taxon>
        <taxon>Lophotrochozoa</taxon>
        <taxon>Mollusca</taxon>
        <taxon>Bivalvia</taxon>
        <taxon>Autobranchia</taxon>
        <taxon>Heteroconchia</taxon>
        <taxon>Euheterodonta</taxon>
        <taxon>Imparidentia</taxon>
        <taxon>Neoheterodontei</taxon>
        <taxon>Myida</taxon>
        <taxon>Dreissenoidea</taxon>
        <taxon>Dreissenidae</taxon>
        <taxon>Dreissena</taxon>
    </lineage>
</organism>
<evidence type="ECO:0000256" key="2">
    <source>
        <dbReference type="SAM" id="Phobius"/>
    </source>
</evidence>
<evidence type="ECO:0000313" key="4">
    <source>
        <dbReference type="Proteomes" id="UP000828390"/>
    </source>
</evidence>
<evidence type="ECO:0000256" key="1">
    <source>
        <dbReference type="SAM" id="MobiDB-lite"/>
    </source>
</evidence>
<accession>A0A9D4MPY3</accession>
<comment type="caution">
    <text evidence="3">The sequence shown here is derived from an EMBL/GenBank/DDBJ whole genome shotgun (WGS) entry which is preliminary data.</text>
</comment>
<reference evidence="3" key="2">
    <citation type="submission" date="2020-11" db="EMBL/GenBank/DDBJ databases">
        <authorList>
            <person name="McCartney M.A."/>
            <person name="Auch B."/>
            <person name="Kono T."/>
            <person name="Mallez S."/>
            <person name="Becker A."/>
            <person name="Gohl D.M."/>
            <person name="Silverstein K.A.T."/>
            <person name="Koren S."/>
            <person name="Bechman K.B."/>
            <person name="Herman A."/>
            <person name="Abrahante J.E."/>
            <person name="Garbe J."/>
        </authorList>
    </citation>
    <scope>NUCLEOTIDE SEQUENCE</scope>
    <source>
        <strain evidence="3">Duluth1</strain>
        <tissue evidence="3">Whole animal</tissue>
    </source>
</reference>
<dbReference type="AlphaFoldDB" id="A0A9D4MPY3"/>
<dbReference type="EMBL" id="JAIWYP010000001">
    <property type="protein sequence ID" value="KAH3881300.1"/>
    <property type="molecule type" value="Genomic_DNA"/>
</dbReference>
<reference evidence="3" key="1">
    <citation type="journal article" date="2019" name="bioRxiv">
        <title>The Genome of the Zebra Mussel, Dreissena polymorpha: A Resource for Invasive Species Research.</title>
        <authorList>
            <person name="McCartney M.A."/>
            <person name="Auch B."/>
            <person name="Kono T."/>
            <person name="Mallez S."/>
            <person name="Zhang Y."/>
            <person name="Obille A."/>
            <person name="Becker A."/>
            <person name="Abrahante J.E."/>
            <person name="Garbe J."/>
            <person name="Badalamenti J.P."/>
            <person name="Herman A."/>
            <person name="Mangelson H."/>
            <person name="Liachko I."/>
            <person name="Sullivan S."/>
            <person name="Sone E.D."/>
            <person name="Koren S."/>
            <person name="Silverstein K.A.T."/>
            <person name="Beckman K.B."/>
            <person name="Gohl D.M."/>
        </authorList>
    </citation>
    <scope>NUCLEOTIDE SEQUENCE</scope>
    <source>
        <strain evidence="3">Duluth1</strain>
        <tissue evidence="3">Whole animal</tissue>
    </source>
</reference>
<feature type="transmembrane region" description="Helical" evidence="2">
    <location>
        <begin position="84"/>
        <end position="102"/>
    </location>
</feature>
<gene>
    <name evidence="3" type="ORF">DPMN_005225</name>
</gene>
<keyword evidence="2" id="KW-0472">Membrane</keyword>
<dbReference type="Proteomes" id="UP000828390">
    <property type="component" value="Unassembled WGS sequence"/>
</dbReference>
<proteinExistence type="predicted"/>
<keyword evidence="4" id="KW-1185">Reference proteome</keyword>
<name>A0A9D4MPY3_DREPO</name>
<protein>
    <submittedName>
        <fullName evidence="3">Uncharacterized protein</fullName>
    </submittedName>
</protein>
<sequence length="133" mass="15031">MDTMSRTTHPPTPMPNAHTGHPNAHQPRQSQKLNTVEHELVKTSFDICKIDPPPPIKRSAHDFMYNPNKKLVIMNESGLTASGIRNPTVIFLFLSFVFLLMAGGRMRTHGSRPVSRCLHHLLKPVLMLREICT</sequence>
<evidence type="ECO:0000313" key="3">
    <source>
        <dbReference type="EMBL" id="KAH3881300.1"/>
    </source>
</evidence>
<keyword evidence="2" id="KW-1133">Transmembrane helix</keyword>